<dbReference type="EMBL" id="OZ034818">
    <property type="protein sequence ID" value="CAL1391167.1"/>
    <property type="molecule type" value="Genomic_DNA"/>
</dbReference>
<name>A0AAV2EZN9_9ROSI</name>
<feature type="compositionally biased region" description="Acidic residues" evidence="1">
    <location>
        <begin position="125"/>
        <end position="150"/>
    </location>
</feature>
<keyword evidence="3" id="KW-1185">Reference proteome</keyword>
<dbReference type="AlphaFoldDB" id="A0AAV2EZN9"/>
<feature type="region of interest" description="Disordered" evidence="1">
    <location>
        <begin position="120"/>
        <end position="163"/>
    </location>
</feature>
<evidence type="ECO:0000313" key="3">
    <source>
        <dbReference type="Proteomes" id="UP001497516"/>
    </source>
</evidence>
<accession>A0AAV2EZN9</accession>
<protein>
    <submittedName>
        <fullName evidence="2">Uncharacterized protein</fullName>
    </submittedName>
</protein>
<proteinExistence type="predicted"/>
<evidence type="ECO:0000256" key="1">
    <source>
        <dbReference type="SAM" id="MobiDB-lite"/>
    </source>
</evidence>
<evidence type="ECO:0000313" key="2">
    <source>
        <dbReference type="EMBL" id="CAL1391167.1"/>
    </source>
</evidence>
<sequence>MAAAAAAGNNNDIRLNVVVLVTETRPDNGEEDTVMRHRVFTLPHRPLLKADTAVAVLRDVVEWFSIPMDPSIVEKVVESARHLLLLPGTMLTDLPPEFGEGANNGEPPSTTVRITVDHGVVSVEGDFDKEEEESDSDNDDGDGDGGDGMEVEVKVEEEGVKME</sequence>
<feature type="compositionally biased region" description="Basic and acidic residues" evidence="1">
    <location>
        <begin position="151"/>
        <end position="163"/>
    </location>
</feature>
<gene>
    <name evidence="2" type="ORF">LTRI10_LOCUS31909</name>
</gene>
<organism evidence="2 3">
    <name type="scientific">Linum trigynum</name>
    <dbReference type="NCBI Taxonomy" id="586398"/>
    <lineage>
        <taxon>Eukaryota</taxon>
        <taxon>Viridiplantae</taxon>
        <taxon>Streptophyta</taxon>
        <taxon>Embryophyta</taxon>
        <taxon>Tracheophyta</taxon>
        <taxon>Spermatophyta</taxon>
        <taxon>Magnoliopsida</taxon>
        <taxon>eudicotyledons</taxon>
        <taxon>Gunneridae</taxon>
        <taxon>Pentapetalae</taxon>
        <taxon>rosids</taxon>
        <taxon>fabids</taxon>
        <taxon>Malpighiales</taxon>
        <taxon>Linaceae</taxon>
        <taxon>Linum</taxon>
    </lineage>
</organism>
<reference evidence="2 3" key="1">
    <citation type="submission" date="2024-04" db="EMBL/GenBank/DDBJ databases">
        <authorList>
            <person name="Fracassetti M."/>
        </authorList>
    </citation>
    <scope>NUCLEOTIDE SEQUENCE [LARGE SCALE GENOMIC DNA]</scope>
</reference>
<dbReference type="Proteomes" id="UP001497516">
    <property type="component" value="Chromosome 5"/>
</dbReference>